<dbReference type="Gene3D" id="3.40.50.1460">
    <property type="match status" value="1"/>
</dbReference>
<feature type="domain" description="Peptidase C14 caspase" evidence="1">
    <location>
        <begin position="8"/>
        <end position="250"/>
    </location>
</feature>
<dbReference type="EMBL" id="CAHPSC010000036">
    <property type="protein sequence ID" value="CAB5697467.1"/>
    <property type="molecule type" value="Genomic_DNA"/>
</dbReference>
<feature type="domain" description="Effector-associated" evidence="2">
    <location>
        <begin position="284"/>
        <end position="362"/>
    </location>
</feature>
<dbReference type="Proteomes" id="UP000834458">
    <property type="component" value="Unassembled WGS sequence"/>
</dbReference>
<dbReference type="PANTHER" id="PTHR48104:SF30">
    <property type="entry name" value="METACASPASE-1"/>
    <property type="match status" value="1"/>
</dbReference>
<sequence>MSKSFHSGRAFIVGIGDYETLPDLGQAPIYDADDMEMLLVSPKHCGYPAGNVRVLRNREVSRSAIISGLKELAAQAQPSDTVVVYFSGHGAQRTSGPNLGTYLCPPEFDSKRPRETGIEAEELSELLQQIRAERLLVLIDACRSGGVARIKAEDGEDLLKWEFGGARLDKLAAGKGRVIISASEANQDSMILGRYRNSVFTHFVLKGLQGGVDDRSDGLIHVLDLFDYVAQKVKKEVDDQNPVLTTRTQDNFPVALRKGGLLKSAEDAGAYFNTQTSGKTVADPKEVEDLMAVLYPQGPTDREIWSRAGGELASLRATSTGRAAWHAALRTLSLGGGGAITVDSLLKEAATEYGNNPSLRRLLGV</sequence>
<dbReference type="InterPro" id="IPR029030">
    <property type="entry name" value="Caspase-like_dom_sf"/>
</dbReference>
<accession>A0AA35GGP2</accession>
<dbReference type="InterPro" id="IPR045430">
    <property type="entry name" value="EAD1"/>
</dbReference>
<comment type="caution">
    <text evidence="3">The sequence shown here is derived from an EMBL/GenBank/DDBJ whole genome shotgun (WGS) entry which is preliminary data.</text>
</comment>
<dbReference type="Pfam" id="PF19955">
    <property type="entry name" value="EAD1"/>
    <property type="match status" value="1"/>
</dbReference>
<dbReference type="RefSeq" id="WP_234688372.1">
    <property type="nucleotide sequence ID" value="NZ_CAHPSC010000036.1"/>
</dbReference>
<dbReference type="SUPFAM" id="SSF52129">
    <property type="entry name" value="Caspase-like"/>
    <property type="match status" value="1"/>
</dbReference>
<dbReference type="InterPro" id="IPR011600">
    <property type="entry name" value="Pept_C14_caspase"/>
</dbReference>
<dbReference type="GO" id="GO:0006508">
    <property type="term" value="P:proteolysis"/>
    <property type="evidence" value="ECO:0007669"/>
    <property type="project" value="InterPro"/>
</dbReference>
<dbReference type="InterPro" id="IPR050452">
    <property type="entry name" value="Metacaspase"/>
</dbReference>
<dbReference type="GO" id="GO:0005737">
    <property type="term" value="C:cytoplasm"/>
    <property type="evidence" value="ECO:0007669"/>
    <property type="project" value="TreeGrafter"/>
</dbReference>
<organism evidence="3 4">
    <name type="scientific">Comamonas aquatica</name>
    <dbReference type="NCBI Taxonomy" id="225991"/>
    <lineage>
        <taxon>Bacteria</taxon>
        <taxon>Pseudomonadati</taxon>
        <taxon>Pseudomonadota</taxon>
        <taxon>Betaproteobacteria</taxon>
        <taxon>Burkholderiales</taxon>
        <taxon>Comamonadaceae</taxon>
        <taxon>Comamonas</taxon>
    </lineage>
</organism>
<dbReference type="Pfam" id="PF00656">
    <property type="entry name" value="Peptidase_C14"/>
    <property type="match status" value="1"/>
</dbReference>
<evidence type="ECO:0000313" key="4">
    <source>
        <dbReference type="Proteomes" id="UP000834458"/>
    </source>
</evidence>
<gene>
    <name evidence="3" type="ORF">GHA_02471</name>
</gene>
<proteinExistence type="predicted"/>
<evidence type="ECO:0000259" key="2">
    <source>
        <dbReference type="Pfam" id="PF19955"/>
    </source>
</evidence>
<evidence type="ECO:0000259" key="1">
    <source>
        <dbReference type="Pfam" id="PF00656"/>
    </source>
</evidence>
<evidence type="ECO:0000313" key="3">
    <source>
        <dbReference type="EMBL" id="CAB5697467.1"/>
    </source>
</evidence>
<dbReference type="GO" id="GO:0004197">
    <property type="term" value="F:cysteine-type endopeptidase activity"/>
    <property type="evidence" value="ECO:0007669"/>
    <property type="project" value="InterPro"/>
</dbReference>
<reference evidence="3" key="1">
    <citation type="submission" date="2020-05" db="EMBL/GenBank/DDBJ databases">
        <authorList>
            <person name="Delgado-Blas J."/>
        </authorList>
    </citation>
    <scope>NUCLEOTIDE SEQUENCE</scope>
    <source>
        <strain evidence="3">BB1454</strain>
    </source>
</reference>
<name>A0AA35GGP2_9BURK</name>
<dbReference type="PANTHER" id="PTHR48104">
    <property type="entry name" value="METACASPASE-4"/>
    <property type="match status" value="1"/>
</dbReference>
<protein>
    <submittedName>
        <fullName evidence="3">Uncharacterized protein containing caspase domain</fullName>
    </submittedName>
</protein>
<dbReference type="AlphaFoldDB" id="A0AA35GGP2"/>